<evidence type="ECO:0000313" key="1">
    <source>
        <dbReference type="EnsemblMetazoa" id="ADIR014388-PA"/>
    </source>
</evidence>
<dbReference type="Proteomes" id="UP000075884">
    <property type="component" value="Unassembled WGS sequence"/>
</dbReference>
<protein>
    <submittedName>
        <fullName evidence="1">Uncharacterized protein</fullName>
    </submittedName>
</protein>
<dbReference type="EnsemblMetazoa" id="ADIR014388-RA">
    <property type="protein sequence ID" value="ADIR014388-PA"/>
    <property type="gene ID" value="ADIR014388"/>
</dbReference>
<proteinExistence type="predicted"/>
<keyword evidence="2" id="KW-1185">Reference proteome</keyword>
<reference evidence="1" key="2">
    <citation type="submission" date="2020-05" db="UniProtKB">
        <authorList>
            <consortium name="EnsemblMetazoa"/>
        </authorList>
    </citation>
    <scope>IDENTIFICATION</scope>
    <source>
        <strain evidence="1">WRAIR2</strain>
    </source>
</reference>
<name>A0A182NWY5_9DIPT</name>
<reference evidence="2" key="1">
    <citation type="submission" date="2013-03" db="EMBL/GenBank/DDBJ databases">
        <title>The Genome Sequence of Anopheles dirus WRAIR2.</title>
        <authorList>
            <consortium name="The Broad Institute Genomics Platform"/>
            <person name="Neafsey D.E."/>
            <person name="Walton C."/>
            <person name="Walker B."/>
            <person name="Young S.K."/>
            <person name="Zeng Q."/>
            <person name="Gargeya S."/>
            <person name="Fitzgerald M."/>
            <person name="Haas B."/>
            <person name="Abouelleil A."/>
            <person name="Allen A.W."/>
            <person name="Alvarado L."/>
            <person name="Arachchi H.M."/>
            <person name="Berlin A.M."/>
            <person name="Chapman S.B."/>
            <person name="Gainer-Dewar J."/>
            <person name="Goldberg J."/>
            <person name="Griggs A."/>
            <person name="Gujja S."/>
            <person name="Hansen M."/>
            <person name="Howarth C."/>
            <person name="Imamovic A."/>
            <person name="Ireland A."/>
            <person name="Larimer J."/>
            <person name="McCowan C."/>
            <person name="Murphy C."/>
            <person name="Pearson M."/>
            <person name="Poon T.W."/>
            <person name="Priest M."/>
            <person name="Roberts A."/>
            <person name="Saif S."/>
            <person name="Shea T."/>
            <person name="Sisk P."/>
            <person name="Sykes S."/>
            <person name="Wortman J."/>
            <person name="Nusbaum C."/>
            <person name="Birren B."/>
        </authorList>
    </citation>
    <scope>NUCLEOTIDE SEQUENCE [LARGE SCALE GENOMIC DNA]</scope>
    <source>
        <strain evidence="2">WRAIR2</strain>
    </source>
</reference>
<evidence type="ECO:0000313" key="2">
    <source>
        <dbReference type="Proteomes" id="UP000075884"/>
    </source>
</evidence>
<organism evidence="1 2">
    <name type="scientific">Anopheles dirus</name>
    <dbReference type="NCBI Taxonomy" id="7168"/>
    <lineage>
        <taxon>Eukaryota</taxon>
        <taxon>Metazoa</taxon>
        <taxon>Ecdysozoa</taxon>
        <taxon>Arthropoda</taxon>
        <taxon>Hexapoda</taxon>
        <taxon>Insecta</taxon>
        <taxon>Pterygota</taxon>
        <taxon>Neoptera</taxon>
        <taxon>Endopterygota</taxon>
        <taxon>Diptera</taxon>
        <taxon>Nematocera</taxon>
        <taxon>Culicoidea</taxon>
        <taxon>Culicidae</taxon>
        <taxon>Anophelinae</taxon>
        <taxon>Anopheles</taxon>
    </lineage>
</organism>
<accession>A0A182NWY5</accession>
<sequence>MYCSICLLHACSI</sequence>
<dbReference type="VEuPathDB" id="VectorBase:ADIR014388"/>